<protein>
    <recommendedName>
        <fullName evidence="4 7">Alanine racemase</fullName>
        <ecNumber evidence="4 7">5.1.1.1</ecNumber>
    </recommendedName>
</protein>
<dbReference type="EMBL" id="CP049811">
    <property type="protein sequence ID" value="QIK41365.1"/>
    <property type="molecule type" value="Genomic_DNA"/>
</dbReference>
<evidence type="ECO:0000256" key="1">
    <source>
        <dbReference type="ARBA" id="ARBA00000316"/>
    </source>
</evidence>
<keyword evidence="12" id="KW-1185">Reference proteome</keyword>
<comment type="cofactor">
    <cofactor evidence="2 7 8">
        <name>pyridoxal 5'-phosphate</name>
        <dbReference type="ChEBI" id="CHEBI:597326"/>
    </cofactor>
</comment>
<dbReference type="Gene3D" id="3.20.20.10">
    <property type="entry name" value="Alanine racemase"/>
    <property type="match status" value="1"/>
</dbReference>
<comment type="catalytic activity">
    <reaction evidence="1 7">
        <text>L-alanine = D-alanine</text>
        <dbReference type="Rhea" id="RHEA:20249"/>
        <dbReference type="ChEBI" id="CHEBI:57416"/>
        <dbReference type="ChEBI" id="CHEBI:57972"/>
        <dbReference type="EC" id="5.1.1.1"/>
    </reaction>
</comment>
<dbReference type="InterPro" id="IPR020622">
    <property type="entry name" value="Ala_racemase_pyridoxalP-BS"/>
</dbReference>
<dbReference type="UniPathway" id="UPA00042">
    <property type="reaction ID" value="UER00497"/>
</dbReference>
<dbReference type="GO" id="GO:0005829">
    <property type="term" value="C:cytosol"/>
    <property type="evidence" value="ECO:0007669"/>
    <property type="project" value="TreeGrafter"/>
</dbReference>
<dbReference type="GO" id="GO:0030632">
    <property type="term" value="P:D-alanine biosynthetic process"/>
    <property type="evidence" value="ECO:0007669"/>
    <property type="project" value="UniProtKB-UniRule"/>
</dbReference>
<dbReference type="KEGG" id="mon:G8E03_11640"/>
<reference evidence="11 12" key="1">
    <citation type="submission" date="2020-03" db="EMBL/GenBank/DDBJ databases">
        <title>Complete genome sequence of Monaibacterium sp. ALG8 with diverse plasmids.</title>
        <authorList>
            <person name="Sun C."/>
        </authorList>
    </citation>
    <scope>NUCLEOTIDE SEQUENCE [LARGE SCALE GENOMIC DNA]</scope>
    <source>
        <strain evidence="11 12">ALG8</strain>
    </source>
</reference>
<dbReference type="HAMAP" id="MF_01201">
    <property type="entry name" value="Ala_racemase"/>
    <property type="match status" value="1"/>
</dbReference>
<evidence type="ECO:0000256" key="6">
    <source>
        <dbReference type="ARBA" id="ARBA00023235"/>
    </source>
</evidence>
<evidence type="ECO:0000256" key="9">
    <source>
        <dbReference type="PIRSR" id="PIRSR600821-52"/>
    </source>
</evidence>
<dbReference type="PROSITE" id="PS00395">
    <property type="entry name" value="ALANINE_RACEMASE"/>
    <property type="match status" value="1"/>
</dbReference>
<dbReference type="SMART" id="SM01005">
    <property type="entry name" value="Ala_racemase_C"/>
    <property type="match status" value="1"/>
</dbReference>
<feature type="active site" description="Proton acceptor; specific for D-alanine" evidence="7">
    <location>
        <position position="31"/>
    </location>
</feature>
<evidence type="ECO:0000256" key="4">
    <source>
        <dbReference type="ARBA" id="ARBA00013089"/>
    </source>
</evidence>
<dbReference type="PANTHER" id="PTHR30511:SF0">
    <property type="entry name" value="ALANINE RACEMASE, CATABOLIC-RELATED"/>
    <property type="match status" value="1"/>
</dbReference>
<sequence>MMQAGLHIDLNAIRANWRALDLAPETGAVVKADAYGLGLNRVARALAQVGVRSFFVAQVEEGVALREALGNGPEIYVFSGLMCASDAVHFRSNALIPCLNSLPQAADYRANIAGHPFALQYDTGMNRLGLEAADLAHLPDLGTPRLILSHLACADMPDHPQTLRQLSAFTAMAPQGRRSLSATGGIGLGPDYHFDITRPGIGLYGGAPFDAARPVVTLRLPVIQTRDVAIGESVGYGATWIAERPSRIATISSGYADGLIRAIGGGGASLWSGDTPCPLAGRVSMDLIGVDVTDLDHDPQSLDILGPHQGIDALGKAAGTIGYEILTSLGARYQRHYIG</sequence>
<comment type="similarity">
    <text evidence="3 7">Belongs to the alanine racemase family.</text>
</comment>
<evidence type="ECO:0000256" key="7">
    <source>
        <dbReference type="HAMAP-Rule" id="MF_01201"/>
    </source>
</evidence>
<dbReference type="Proteomes" id="UP000500791">
    <property type="component" value="Chromosome"/>
</dbReference>
<proteinExistence type="inferred from homology"/>
<dbReference type="Pfam" id="PF00842">
    <property type="entry name" value="Ala_racemase_C"/>
    <property type="match status" value="1"/>
</dbReference>
<name>A0A6G7VNC6_9RHOB</name>
<keyword evidence="6 7" id="KW-0413">Isomerase</keyword>
<dbReference type="InterPro" id="IPR000821">
    <property type="entry name" value="Ala_racemase"/>
</dbReference>
<organism evidence="11 12">
    <name type="scientific">Pontivivens nitratireducens</name>
    <dbReference type="NCBI Taxonomy" id="2758038"/>
    <lineage>
        <taxon>Bacteria</taxon>
        <taxon>Pseudomonadati</taxon>
        <taxon>Pseudomonadota</taxon>
        <taxon>Alphaproteobacteria</taxon>
        <taxon>Rhodobacterales</taxon>
        <taxon>Paracoccaceae</taxon>
        <taxon>Pontivivens</taxon>
    </lineage>
</organism>
<gene>
    <name evidence="11" type="primary">alr</name>
    <name evidence="11" type="ORF">G8E03_11640</name>
</gene>
<dbReference type="InterPro" id="IPR029066">
    <property type="entry name" value="PLP-binding_barrel"/>
</dbReference>
<evidence type="ECO:0000313" key="12">
    <source>
        <dbReference type="Proteomes" id="UP000500791"/>
    </source>
</evidence>
<feature type="active site" description="Proton acceptor; specific for L-alanine" evidence="7">
    <location>
        <position position="236"/>
    </location>
</feature>
<evidence type="ECO:0000313" key="11">
    <source>
        <dbReference type="EMBL" id="QIK41365.1"/>
    </source>
</evidence>
<dbReference type="AlphaFoldDB" id="A0A6G7VNC6"/>
<evidence type="ECO:0000259" key="10">
    <source>
        <dbReference type="SMART" id="SM01005"/>
    </source>
</evidence>
<dbReference type="SUPFAM" id="SSF51419">
    <property type="entry name" value="PLP-binding barrel"/>
    <property type="match status" value="1"/>
</dbReference>
<evidence type="ECO:0000256" key="3">
    <source>
        <dbReference type="ARBA" id="ARBA00007880"/>
    </source>
</evidence>
<dbReference type="GO" id="GO:0030170">
    <property type="term" value="F:pyridoxal phosphate binding"/>
    <property type="evidence" value="ECO:0007669"/>
    <property type="project" value="UniProtKB-UniRule"/>
</dbReference>
<dbReference type="CDD" id="cd00430">
    <property type="entry name" value="PLPDE_III_AR"/>
    <property type="match status" value="1"/>
</dbReference>
<dbReference type="Gene3D" id="2.40.37.10">
    <property type="entry name" value="Lyase, Ornithine Decarboxylase, Chain A, domain 1"/>
    <property type="match status" value="1"/>
</dbReference>
<feature type="modified residue" description="N6-(pyridoxal phosphate)lysine" evidence="7 8">
    <location>
        <position position="31"/>
    </location>
</feature>
<comment type="function">
    <text evidence="7">Catalyzes the interconversion of L-alanine and D-alanine. May also act on other amino acids.</text>
</comment>
<keyword evidence="5 7" id="KW-0663">Pyridoxal phosphate</keyword>
<dbReference type="PANTHER" id="PTHR30511">
    <property type="entry name" value="ALANINE RACEMASE"/>
    <property type="match status" value="1"/>
</dbReference>
<dbReference type="Pfam" id="PF01168">
    <property type="entry name" value="Ala_racemase_N"/>
    <property type="match status" value="1"/>
</dbReference>
<dbReference type="EC" id="5.1.1.1" evidence="4 7"/>
<comment type="pathway">
    <text evidence="7">Amino-acid biosynthesis; D-alanine biosynthesis; D-alanine from L-alanine: step 1/1.</text>
</comment>
<evidence type="ECO:0000256" key="8">
    <source>
        <dbReference type="PIRSR" id="PIRSR600821-50"/>
    </source>
</evidence>
<dbReference type="PRINTS" id="PR00992">
    <property type="entry name" value="ALARACEMASE"/>
</dbReference>
<dbReference type="SUPFAM" id="SSF50621">
    <property type="entry name" value="Alanine racemase C-terminal domain-like"/>
    <property type="match status" value="1"/>
</dbReference>
<dbReference type="NCBIfam" id="TIGR00492">
    <property type="entry name" value="alr"/>
    <property type="match status" value="1"/>
</dbReference>
<dbReference type="InterPro" id="IPR001608">
    <property type="entry name" value="Ala_racemase_N"/>
</dbReference>
<dbReference type="GO" id="GO:0008784">
    <property type="term" value="F:alanine racemase activity"/>
    <property type="evidence" value="ECO:0007669"/>
    <property type="project" value="UniProtKB-UniRule"/>
</dbReference>
<dbReference type="InterPro" id="IPR009006">
    <property type="entry name" value="Ala_racemase/Decarboxylase_C"/>
</dbReference>
<evidence type="ECO:0000256" key="5">
    <source>
        <dbReference type="ARBA" id="ARBA00022898"/>
    </source>
</evidence>
<feature type="binding site" evidence="7 9">
    <location>
        <position position="285"/>
    </location>
    <ligand>
        <name>substrate</name>
    </ligand>
</feature>
<dbReference type="InterPro" id="IPR011079">
    <property type="entry name" value="Ala_racemase_C"/>
</dbReference>
<evidence type="ECO:0000256" key="2">
    <source>
        <dbReference type="ARBA" id="ARBA00001933"/>
    </source>
</evidence>
<feature type="binding site" evidence="7 9">
    <location>
        <position position="127"/>
    </location>
    <ligand>
        <name>substrate</name>
    </ligand>
</feature>
<dbReference type="RefSeq" id="WP_166191998.1">
    <property type="nucleotide sequence ID" value="NZ_CP049811.1"/>
</dbReference>
<feature type="domain" description="Alanine racemase C-terminal" evidence="10">
    <location>
        <begin position="215"/>
        <end position="338"/>
    </location>
</feature>
<accession>A0A6G7VNC6</accession>